<reference evidence="1" key="2">
    <citation type="submission" date="2023-07" db="EMBL/GenBank/DDBJ databases">
        <authorList>
            <person name="Shen H."/>
        </authorList>
    </citation>
    <scope>NUCLEOTIDE SEQUENCE</scope>
    <source>
        <strain evidence="1">TNR-22</strain>
    </source>
</reference>
<dbReference type="EMBL" id="JAUOZU010000012">
    <property type="protein sequence ID" value="MDO6965660.1"/>
    <property type="molecule type" value="Genomic_DNA"/>
</dbReference>
<dbReference type="SUPFAM" id="SSF51120">
    <property type="entry name" value="beta-Roll"/>
    <property type="match status" value="1"/>
</dbReference>
<evidence type="ECO:0008006" key="3">
    <source>
        <dbReference type="Google" id="ProtNLM"/>
    </source>
</evidence>
<evidence type="ECO:0000313" key="2">
    <source>
        <dbReference type="Proteomes" id="UP001174932"/>
    </source>
</evidence>
<sequence>MTTYAEIQALLSSTSSTTIDLSDDYAYLTVAEAQALAAEGVSFAADDAVSILDTADTVEALSASEIEALSILGASEMLASDRGLTLSLAQINALADAGMVASTRYATLSATTAADIEVGSGSASTANGMTPVVLSDGSWVVMQRNGEGIYVYAFDAAGNATGTVAVATGDSIQQASITALADGGYIVCWTNNYTSVSLSRYTAAGVQVSVETIDDAAYAQDGPSVVGLSDGGYVLTYQQFSRANGQELIVERFDADGNPVGSAQSLTSANISGLGLGSFTEGLAATQIVELADGSILVTWIDADNTDGSGYGLIGQILDASGEKVNDLFVISETTTGNQYLMAVSDTSEGNFAIVWRDLSSSSIVAQIFDDQGNKVNGEIVISTSAYGQMDAQITALDNGNFVVTWTWLAVDNPNSTNGQHEGVFSKIIDADGNTVADTSVVNTTTVGSQYDPQTVALKGGGYVVVWSENISGSDDGIEINAQVFDADGNKIGTEIEINAGESGTQSYQKIIALPDGGFSVTWYDSDSGKYYTRVFQHDSDLALLSGTASAISALTTADVSDLDAVGISTITVSDGGAVSLSKELTVSLLNVSGLTIDGASSVTLADSGSAIAAIGVTRIADLTNLGVTAVNASDDVVSLTLEQASAYATAGLAFASEDVVTITIGTSDLLSLSASDLSDLASMGATIFDVAGDELALTLEQLDLITGQGFSFDSSDTLTIADNQINVSVLTLTEIAALGGHGVTRIDLTDDPDTTPLWLSLEQAEAFIAENIVFAADNSVTVSMTASEAQSLDSDDIATLADFNIDRVFASGAISIDVSQFLAYLEYGIEIDAGIEDVTLADTGANLAALTDSQIEHLADFGIRALDASDDLADLTHAQLLALQEISARFDTSDTVRLVVDSSSLATIDADALSNVVSFGATLLTTEDTALDVSAATAATVEAAGLLFASEYDARLSDTAANLMALSSNDLTDAAALGIDLVRLSDTAAVISNLTTTNIETLSGKGVTLIDVTDGTISISLLKAQTFASYEMSFESKDTVIVTGAGSTFADPDLLDLSGLSALGVDQINLSDNALTFSLAQIETYINAGIGFVADDLITVSLSKSEADALDTATAASLRNAGVDIIEAGMTANQVKALTVAEIAALGAAGIDRIDISTNAVLLTSAQVTAFADAGIDFADGDTVTEHTAPKLVADKATGKEGASVKVSVLANDTAYDDLSLSLSAATVTSANGTVKLNSDGSLTVKYTGADIDGDQSAKVKITYTATDGLESRNAALTVTFEAVTEDILGTSKADRLTGGAYGEKISGLGGNDKLFGLGGNDRLYGGNGDDTLTGGAGRDELYGGAGKDTFVFASASEIGTSKAAADLIADFESAKGDHLHLSAIDANENRRGNQAFTFIGTDDFHKAAGELRYERSGSSTYVYGDTDGDAKADFVLQLNGALKLIDDHFIL</sequence>
<proteinExistence type="predicted"/>
<dbReference type="InterPro" id="IPR001343">
    <property type="entry name" value="Hemolysn_Ca-bd"/>
</dbReference>
<organism evidence="1 2">
    <name type="scientific">Rhizobium alvei</name>
    <dbReference type="NCBI Taxonomy" id="1132659"/>
    <lineage>
        <taxon>Bacteria</taxon>
        <taxon>Pseudomonadati</taxon>
        <taxon>Pseudomonadota</taxon>
        <taxon>Alphaproteobacteria</taxon>
        <taxon>Hyphomicrobiales</taxon>
        <taxon>Rhizobiaceae</taxon>
        <taxon>Rhizobium/Agrobacterium group</taxon>
        <taxon>Rhizobium</taxon>
    </lineage>
</organism>
<dbReference type="RefSeq" id="WP_304377586.1">
    <property type="nucleotide sequence ID" value="NZ_JAUOZU010000012.1"/>
</dbReference>
<dbReference type="InterPro" id="IPR018511">
    <property type="entry name" value="Hemolysin-typ_Ca-bd_CS"/>
</dbReference>
<dbReference type="PROSITE" id="PS00330">
    <property type="entry name" value="HEMOLYSIN_CALCIUM"/>
    <property type="match status" value="3"/>
</dbReference>
<dbReference type="Pfam" id="PF17963">
    <property type="entry name" value="Big_9"/>
    <property type="match status" value="1"/>
</dbReference>
<comment type="caution">
    <text evidence="1">The sequence shown here is derived from an EMBL/GenBank/DDBJ whole genome shotgun (WGS) entry which is preliminary data.</text>
</comment>
<reference evidence="1" key="1">
    <citation type="journal article" date="2015" name="Int. J. Syst. Evol. Microbiol.">
        <title>Rhizobium alvei sp. nov., isolated from a freshwater river.</title>
        <authorList>
            <person name="Sheu S.Y."/>
            <person name="Huang H.W."/>
            <person name="Young C.C."/>
            <person name="Chen W.M."/>
        </authorList>
    </citation>
    <scope>NUCLEOTIDE SEQUENCE</scope>
    <source>
        <strain evidence="1">TNR-22</strain>
    </source>
</reference>
<keyword evidence="2" id="KW-1185">Reference proteome</keyword>
<dbReference type="PRINTS" id="PR00313">
    <property type="entry name" value="CABNDNGRPT"/>
</dbReference>
<evidence type="ECO:0000313" key="1">
    <source>
        <dbReference type="EMBL" id="MDO6965660.1"/>
    </source>
</evidence>
<accession>A0ABT8YPN1</accession>
<dbReference type="InterPro" id="IPR011049">
    <property type="entry name" value="Serralysin-like_metalloprot_C"/>
</dbReference>
<gene>
    <name evidence="1" type="ORF">Q4481_16970</name>
</gene>
<dbReference type="Gene3D" id="2.150.10.10">
    <property type="entry name" value="Serralysin-like metalloprotease, C-terminal"/>
    <property type="match status" value="1"/>
</dbReference>
<protein>
    <recommendedName>
        <fullName evidence="3">Cadherin domain-containing protein</fullName>
    </recommendedName>
</protein>
<dbReference type="Proteomes" id="UP001174932">
    <property type="component" value="Unassembled WGS sequence"/>
</dbReference>
<dbReference type="Pfam" id="PF00353">
    <property type="entry name" value="HemolysinCabind"/>
    <property type="match status" value="2"/>
</dbReference>
<name>A0ABT8YPN1_9HYPH</name>